<reference evidence="2 3" key="1">
    <citation type="submission" date="2018-07" db="EMBL/GenBank/DDBJ databases">
        <title>Whole genome Sequencing of Pseudoxanthomonas gei KCTC 32298 (T).</title>
        <authorList>
            <person name="Kumar S."/>
            <person name="Bansal K."/>
            <person name="Kaur A."/>
            <person name="Patil P."/>
            <person name="Sharma S."/>
            <person name="Patil P.B."/>
        </authorList>
    </citation>
    <scope>NUCLEOTIDE SEQUENCE [LARGE SCALE GENOMIC DNA]</scope>
    <source>
        <strain evidence="2 3">KCTC 32298</strain>
    </source>
</reference>
<protein>
    <recommendedName>
        <fullName evidence="4">Secreted protein</fullName>
    </recommendedName>
</protein>
<evidence type="ECO:0000256" key="1">
    <source>
        <dbReference type="SAM" id="SignalP"/>
    </source>
</evidence>
<evidence type="ECO:0000313" key="2">
    <source>
        <dbReference type="EMBL" id="NDK39288.1"/>
    </source>
</evidence>
<keyword evidence="1" id="KW-0732">Signal</keyword>
<proteinExistence type="predicted"/>
<feature type="signal peptide" evidence="1">
    <location>
        <begin position="1"/>
        <end position="20"/>
    </location>
</feature>
<accession>A0ABX0AEJ1</accession>
<comment type="caution">
    <text evidence="2">The sequence shown here is derived from an EMBL/GenBank/DDBJ whole genome shotgun (WGS) entry which is preliminary data.</text>
</comment>
<sequence length="164" mass="17435">MRRIVVSSLLAFCVIPAANALQNCSGSVLAAPLSSSQTSLSPVAPELFANTTPLGSPSGVLAHAYDEAQSVDRVLLRMRVQACQNVAMAMPVQSVANPNDPAAYKPKTEFDNTPWRFDMTQNGKRMTADEFDAWMKSRGVRVVKAAPAVAAPAPVVAPVEPVNK</sequence>
<dbReference type="EMBL" id="QOVG01000006">
    <property type="protein sequence ID" value="NDK39288.1"/>
    <property type="molecule type" value="Genomic_DNA"/>
</dbReference>
<keyword evidence="3" id="KW-1185">Reference proteome</keyword>
<dbReference type="RefSeq" id="WP_162349934.1">
    <property type="nucleotide sequence ID" value="NZ_QOVG01000006.1"/>
</dbReference>
<gene>
    <name evidence="2" type="ORF">DT603_10590</name>
</gene>
<feature type="chain" id="PRO_5045421196" description="Secreted protein" evidence="1">
    <location>
        <begin position="21"/>
        <end position="164"/>
    </location>
</feature>
<evidence type="ECO:0008006" key="4">
    <source>
        <dbReference type="Google" id="ProtNLM"/>
    </source>
</evidence>
<evidence type="ECO:0000313" key="3">
    <source>
        <dbReference type="Proteomes" id="UP001429354"/>
    </source>
</evidence>
<organism evidence="2 3">
    <name type="scientific">Pseudoxanthomonas gei</name>
    <dbReference type="NCBI Taxonomy" id="1383030"/>
    <lineage>
        <taxon>Bacteria</taxon>
        <taxon>Pseudomonadati</taxon>
        <taxon>Pseudomonadota</taxon>
        <taxon>Gammaproteobacteria</taxon>
        <taxon>Lysobacterales</taxon>
        <taxon>Lysobacteraceae</taxon>
        <taxon>Pseudoxanthomonas</taxon>
    </lineage>
</organism>
<dbReference type="Proteomes" id="UP001429354">
    <property type="component" value="Unassembled WGS sequence"/>
</dbReference>
<name>A0ABX0AEJ1_9GAMM</name>